<dbReference type="Pfam" id="PF08448">
    <property type="entry name" value="PAS_4"/>
    <property type="match status" value="1"/>
</dbReference>
<keyword evidence="10" id="KW-0808">Transferase</keyword>
<dbReference type="PROSITE" id="PS50110">
    <property type="entry name" value="RESPONSE_REGULATORY"/>
    <property type="match status" value="1"/>
</dbReference>
<dbReference type="InterPro" id="IPR005467">
    <property type="entry name" value="His_kinase_dom"/>
</dbReference>
<dbReference type="STRING" id="1212489.Ldro_1693"/>
<dbReference type="Gene3D" id="3.40.50.2300">
    <property type="match status" value="1"/>
</dbReference>
<dbReference type="FunFam" id="3.30.565.10:FF:000010">
    <property type="entry name" value="Sensor histidine kinase RcsC"/>
    <property type="match status" value="1"/>
</dbReference>
<dbReference type="Gene3D" id="3.30.565.10">
    <property type="entry name" value="Histidine kinase-like ATPase, C-terminal domain"/>
    <property type="match status" value="1"/>
</dbReference>
<dbReference type="SMART" id="SM00086">
    <property type="entry name" value="PAC"/>
    <property type="match status" value="1"/>
</dbReference>
<evidence type="ECO:0000313" key="10">
    <source>
        <dbReference type="EMBL" id="KTC88074.1"/>
    </source>
</evidence>
<dbReference type="OrthoDB" id="9770795at2"/>
<dbReference type="Gene3D" id="1.10.287.130">
    <property type="match status" value="1"/>
</dbReference>
<dbReference type="PANTHER" id="PTHR45339:SF5">
    <property type="entry name" value="HISTIDINE KINASE"/>
    <property type="match status" value="1"/>
</dbReference>
<dbReference type="InterPro" id="IPR003594">
    <property type="entry name" value="HATPase_dom"/>
</dbReference>
<dbReference type="InterPro" id="IPR011006">
    <property type="entry name" value="CheY-like_superfamily"/>
</dbReference>
<keyword evidence="6" id="KW-0175">Coiled coil</keyword>
<protein>
    <recommendedName>
        <fullName evidence="2">histidine kinase</fullName>
        <ecNumber evidence="2">2.7.13.3</ecNumber>
    </recommendedName>
</protein>
<dbReference type="Gene3D" id="3.30.450.20">
    <property type="entry name" value="PAS domain"/>
    <property type="match status" value="1"/>
</dbReference>
<dbReference type="EMBL" id="LNXY01000020">
    <property type="protein sequence ID" value="KTC88074.1"/>
    <property type="molecule type" value="Genomic_DNA"/>
</dbReference>
<evidence type="ECO:0000256" key="3">
    <source>
        <dbReference type="ARBA" id="ARBA00022553"/>
    </source>
</evidence>
<dbReference type="PROSITE" id="PS50109">
    <property type="entry name" value="HIS_KIN"/>
    <property type="match status" value="1"/>
</dbReference>
<keyword evidence="10" id="KW-0418">Kinase</keyword>
<evidence type="ECO:0000313" key="11">
    <source>
        <dbReference type="Proteomes" id="UP000054736"/>
    </source>
</evidence>
<dbReference type="SUPFAM" id="SSF55874">
    <property type="entry name" value="ATPase domain of HSP90 chaperone/DNA topoisomerase II/histidine kinase"/>
    <property type="match status" value="1"/>
</dbReference>
<dbReference type="Proteomes" id="UP000054736">
    <property type="component" value="Unassembled WGS sequence"/>
</dbReference>
<evidence type="ECO:0000259" key="9">
    <source>
        <dbReference type="PROSITE" id="PS50113"/>
    </source>
</evidence>
<dbReference type="SMART" id="SM00387">
    <property type="entry name" value="HATPase_c"/>
    <property type="match status" value="1"/>
</dbReference>
<keyword evidence="4" id="KW-0902">Two-component regulatory system</keyword>
<evidence type="ECO:0000256" key="4">
    <source>
        <dbReference type="ARBA" id="ARBA00023012"/>
    </source>
</evidence>
<dbReference type="SMART" id="SM00448">
    <property type="entry name" value="REC"/>
    <property type="match status" value="1"/>
</dbReference>
<feature type="domain" description="Response regulatory" evidence="8">
    <location>
        <begin position="422"/>
        <end position="541"/>
    </location>
</feature>
<dbReference type="InterPro" id="IPR001610">
    <property type="entry name" value="PAC"/>
</dbReference>
<gene>
    <name evidence="10" type="ORF">Ldro_1693</name>
</gene>
<evidence type="ECO:0000256" key="1">
    <source>
        <dbReference type="ARBA" id="ARBA00000085"/>
    </source>
</evidence>
<dbReference type="InterPro" id="IPR036097">
    <property type="entry name" value="HisK_dim/P_sf"/>
</dbReference>
<proteinExistence type="predicted"/>
<dbReference type="RefSeq" id="WP_058495967.1">
    <property type="nucleotide sequence ID" value="NZ_CAAAIU010000002.1"/>
</dbReference>
<dbReference type="SUPFAM" id="SSF52172">
    <property type="entry name" value="CheY-like"/>
    <property type="match status" value="1"/>
</dbReference>
<dbReference type="NCBIfam" id="TIGR00229">
    <property type="entry name" value="sensory_box"/>
    <property type="match status" value="1"/>
</dbReference>
<dbReference type="SUPFAM" id="SSF55785">
    <property type="entry name" value="PYP-like sensor domain (PAS domain)"/>
    <property type="match status" value="1"/>
</dbReference>
<dbReference type="Pfam" id="PF02518">
    <property type="entry name" value="HATPase_c"/>
    <property type="match status" value="1"/>
</dbReference>
<evidence type="ECO:0000256" key="6">
    <source>
        <dbReference type="SAM" id="Coils"/>
    </source>
</evidence>
<dbReference type="SMART" id="SM00388">
    <property type="entry name" value="HisKA"/>
    <property type="match status" value="1"/>
</dbReference>
<evidence type="ECO:0000256" key="2">
    <source>
        <dbReference type="ARBA" id="ARBA00012438"/>
    </source>
</evidence>
<dbReference type="InterPro" id="IPR004358">
    <property type="entry name" value="Sig_transdc_His_kin-like_C"/>
</dbReference>
<reference evidence="10 11" key="1">
    <citation type="submission" date="2015-11" db="EMBL/GenBank/DDBJ databases">
        <title>Genomic analysis of 38 Legionella species identifies large and diverse effector repertoires.</title>
        <authorList>
            <person name="Burstein D."/>
            <person name="Amaro F."/>
            <person name="Zusman T."/>
            <person name="Lifshitz Z."/>
            <person name="Cohen O."/>
            <person name="Gilbert J.A."/>
            <person name="Pupko T."/>
            <person name="Shuman H.A."/>
            <person name="Segal G."/>
        </authorList>
    </citation>
    <scope>NUCLEOTIDE SEQUENCE [LARGE SCALE GENOMIC DNA]</scope>
    <source>
        <strain evidence="10 11">ATCC 700990</strain>
    </source>
</reference>
<dbReference type="PATRIC" id="fig|1212489.4.peg.1788"/>
<dbReference type="EC" id="2.7.13.3" evidence="2"/>
<dbReference type="InterPro" id="IPR013656">
    <property type="entry name" value="PAS_4"/>
</dbReference>
<dbReference type="CDD" id="cd16922">
    <property type="entry name" value="HATPase_EvgS-ArcB-TorS-like"/>
    <property type="match status" value="1"/>
</dbReference>
<dbReference type="CDD" id="cd00130">
    <property type="entry name" value="PAS"/>
    <property type="match status" value="1"/>
</dbReference>
<dbReference type="PANTHER" id="PTHR45339">
    <property type="entry name" value="HYBRID SIGNAL TRANSDUCTION HISTIDINE KINASE J"/>
    <property type="match status" value="1"/>
</dbReference>
<feature type="domain" description="Histidine kinase" evidence="7">
    <location>
        <begin position="156"/>
        <end position="378"/>
    </location>
</feature>
<dbReference type="InterPro" id="IPR001789">
    <property type="entry name" value="Sig_transdc_resp-reg_receiver"/>
</dbReference>
<feature type="domain" description="PAC" evidence="9">
    <location>
        <begin position="86"/>
        <end position="138"/>
    </location>
</feature>
<dbReference type="InterPro" id="IPR003661">
    <property type="entry name" value="HisK_dim/P_dom"/>
</dbReference>
<evidence type="ECO:0000259" key="7">
    <source>
        <dbReference type="PROSITE" id="PS50109"/>
    </source>
</evidence>
<comment type="caution">
    <text evidence="10">The sequence shown here is derived from an EMBL/GenBank/DDBJ whole genome shotgun (WGS) entry which is preliminary data.</text>
</comment>
<accession>A0A0W0SXJ8</accession>
<keyword evidence="11" id="KW-1185">Reference proteome</keyword>
<dbReference type="InterPro" id="IPR000700">
    <property type="entry name" value="PAS-assoc_C"/>
</dbReference>
<dbReference type="Pfam" id="PF00512">
    <property type="entry name" value="HisKA"/>
    <property type="match status" value="1"/>
</dbReference>
<name>A0A0W0SXJ8_9GAMM</name>
<comment type="catalytic activity">
    <reaction evidence="1">
        <text>ATP + protein L-histidine = ADP + protein N-phospho-L-histidine.</text>
        <dbReference type="EC" id="2.7.13.3"/>
    </reaction>
</comment>
<evidence type="ECO:0000259" key="8">
    <source>
        <dbReference type="PROSITE" id="PS50110"/>
    </source>
</evidence>
<feature type="modified residue" description="4-aspartylphosphate" evidence="5">
    <location>
        <position position="471"/>
    </location>
</feature>
<dbReference type="CDD" id="cd00082">
    <property type="entry name" value="HisKA"/>
    <property type="match status" value="1"/>
</dbReference>
<dbReference type="InterPro" id="IPR035965">
    <property type="entry name" value="PAS-like_dom_sf"/>
</dbReference>
<evidence type="ECO:0000256" key="5">
    <source>
        <dbReference type="PROSITE-ProRule" id="PRU00169"/>
    </source>
</evidence>
<dbReference type="PRINTS" id="PR00344">
    <property type="entry name" value="BCTRLSENSOR"/>
</dbReference>
<dbReference type="InterPro" id="IPR036890">
    <property type="entry name" value="HATPase_C_sf"/>
</dbReference>
<dbReference type="CDD" id="cd17546">
    <property type="entry name" value="REC_hyHK_CKI1_RcsC-like"/>
    <property type="match status" value="1"/>
</dbReference>
<dbReference type="AlphaFoldDB" id="A0A0W0SXJ8"/>
<dbReference type="InterPro" id="IPR000014">
    <property type="entry name" value="PAS"/>
</dbReference>
<sequence length="550" mass="61813">MSREALYWKNKQFTDDLLNRLPVAIFWKNKQGRFMGCNKLFSIFANLGSPKEIIGKTDFDLPWGIEQANFYRKDDEEIMRLRKPKLDIEEILILADGTKKTLLTNKTPLFAPNGKIMGVLGIFYDITERKQMELALAEAKEKAEAANNAKTEFIANMSHDIRTPLSGIIGMSKFLEEKVSDPEEKQYAHWVNESGEQLLGLLNGVLDVVSAAHLSEKDLHEDVFDLRQSVEDLVQLEKPTIRQKNLQFLVEIDPQIPQYLATDRIKLNRILLNLAGNAIKFTKKGYIAIHIKQLARDKKKVTLKFSVTDTGSGIPKALQSKIFERFYRFSPSYKGDHRGHGVGLHIVEKYVSLLGGEIQVESKKNIGTTFYFTISLAIGNPENAATQPKSLNSETLVDTSPLISEKIPLNSESVTKNKNLPTLLLVEDNHIALRMVERMAELAGCHYISATSGEEAFELVQSTNIDLIITDIGLPGISGNQLTRQIRDWEKNSKKRPMPIVGLTAHSLVEAMNQSLEAGMNQLLSKPIKLSVLQSILSDYLKKWIGPNAD</sequence>
<dbReference type="PROSITE" id="PS50113">
    <property type="entry name" value="PAC"/>
    <property type="match status" value="1"/>
</dbReference>
<organism evidence="10 11">
    <name type="scientific">Legionella drozanskii LLAP-1</name>
    <dbReference type="NCBI Taxonomy" id="1212489"/>
    <lineage>
        <taxon>Bacteria</taxon>
        <taxon>Pseudomonadati</taxon>
        <taxon>Pseudomonadota</taxon>
        <taxon>Gammaproteobacteria</taxon>
        <taxon>Legionellales</taxon>
        <taxon>Legionellaceae</taxon>
        <taxon>Legionella</taxon>
    </lineage>
</organism>
<dbReference type="GO" id="GO:0000155">
    <property type="term" value="F:phosphorelay sensor kinase activity"/>
    <property type="evidence" value="ECO:0007669"/>
    <property type="project" value="InterPro"/>
</dbReference>
<feature type="coiled-coil region" evidence="6">
    <location>
        <begin position="129"/>
        <end position="156"/>
    </location>
</feature>
<dbReference type="Pfam" id="PF00072">
    <property type="entry name" value="Response_reg"/>
    <property type="match status" value="1"/>
</dbReference>
<keyword evidence="3 5" id="KW-0597">Phosphoprotein</keyword>
<dbReference type="SUPFAM" id="SSF47384">
    <property type="entry name" value="Homodimeric domain of signal transducing histidine kinase"/>
    <property type="match status" value="1"/>
</dbReference>